<reference evidence="1" key="2">
    <citation type="submission" date="2024-06" db="EMBL/GenBank/DDBJ databases">
        <authorList>
            <person name="Petrova K.O."/>
            <person name="Toshchakov S.V."/>
            <person name="Boltjanskaja Y.V."/>
            <person name="Kevbrin V."/>
        </authorList>
    </citation>
    <scope>NUCLEOTIDE SEQUENCE</scope>
    <source>
        <strain evidence="1">Z-910T</strain>
    </source>
</reference>
<evidence type="ECO:0008006" key="2">
    <source>
        <dbReference type="Google" id="ProtNLM"/>
    </source>
</evidence>
<dbReference type="InterPro" id="IPR011990">
    <property type="entry name" value="TPR-like_helical_dom_sf"/>
</dbReference>
<reference evidence="1" key="1">
    <citation type="journal article" date="2013" name="Extremophiles">
        <title>Proteinivorax tanatarense gen. nov., sp. nov., an anaerobic, haloalkaliphilic, proteolytic bacterium isolated from a decaying algal bloom, and proposal of Proteinivoraceae fam. nov.</title>
        <authorList>
            <person name="Kevbrin V."/>
            <person name="Boltyanskaya Y."/>
            <person name="Zhilina T."/>
            <person name="Kolganova T."/>
            <person name="Lavrentjeva E."/>
            <person name="Kuznetsov B."/>
        </authorList>
    </citation>
    <scope>NUCLEOTIDE SEQUENCE</scope>
    <source>
        <strain evidence="1">Z-910T</strain>
    </source>
</reference>
<dbReference type="RefSeq" id="WP_350343398.1">
    <property type="nucleotide sequence ID" value="NZ_CP158367.1"/>
</dbReference>
<proteinExistence type="predicted"/>
<sequence length="116" mass="13644">MELKKYLDNPRIYNEEKIRTYPLILCNLSKWLANAKRYHECIAMCDRAIDYCIENDSLEILADVNFNKGFALNKIGNKEDAILYITQSYYIAKACKKEDMSQVIKDFLLDNYTIKV</sequence>
<dbReference type="SUPFAM" id="SSF48452">
    <property type="entry name" value="TPR-like"/>
    <property type="match status" value="1"/>
</dbReference>
<dbReference type="AlphaFoldDB" id="A0AAU7VKT0"/>
<name>A0AAU7VKT0_9FIRM</name>
<accession>A0AAU7VKT0</accession>
<gene>
    <name evidence="1" type="ORF">PRVXT_002705</name>
</gene>
<dbReference type="Gene3D" id="1.25.40.10">
    <property type="entry name" value="Tetratricopeptide repeat domain"/>
    <property type="match status" value="1"/>
</dbReference>
<protein>
    <recommendedName>
        <fullName evidence="2">Tetratricopeptide repeat protein</fullName>
    </recommendedName>
</protein>
<dbReference type="EMBL" id="CP158367">
    <property type="protein sequence ID" value="XBX74647.1"/>
    <property type="molecule type" value="Genomic_DNA"/>
</dbReference>
<evidence type="ECO:0000313" key="1">
    <source>
        <dbReference type="EMBL" id="XBX74647.1"/>
    </source>
</evidence>
<organism evidence="1">
    <name type="scientific">Proteinivorax tanatarense</name>
    <dbReference type="NCBI Taxonomy" id="1260629"/>
    <lineage>
        <taxon>Bacteria</taxon>
        <taxon>Bacillati</taxon>
        <taxon>Bacillota</taxon>
        <taxon>Clostridia</taxon>
        <taxon>Eubacteriales</taxon>
        <taxon>Proteinivoracaceae</taxon>
        <taxon>Proteinivorax</taxon>
    </lineage>
</organism>